<proteinExistence type="predicted"/>
<protein>
    <submittedName>
        <fullName evidence="1">Uncharacterized protein</fullName>
    </submittedName>
</protein>
<dbReference type="AlphaFoldDB" id="A0A7W9YA83"/>
<accession>A0A7W9YA83</accession>
<evidence type="ECO:0000313" key="1">
    <source>
        <dbReference type="EMBL" id="MBB6164869.1"/>
    </source>
</evidence>
<dbReference type="EMBL" id="JACHEG010000006">
    <property type="protein sequence ID" value="MBB6164869.1"/>
    <property type="molecule type" value="Genomic_DNA"/>
</dbReference>
<reference evidence="1 2" key="1">
    <citation type="submission" date="2020-08" db="EMBL/GenBank/DDBJ databases">
        <title>Genomic Encyclopedia of Type Strains, Phase IV (KMG-IV): sequencing the most valuable type-strain genomes for metagenomic binning, comparative biology and taxonomic classification.</title>
        <authorList>
            <person name="Goeker M."/>
        </authorList>
    </citation>
    <scope>NUCLEOTIDE SEQUENCE [LARGE SCALE GENOMIC DNA]</scope>
    <source>
        <strain evidence="1 2">DSM 100734</strain>
    </source>
</reference>
<keyword evidence="2" id="KW-1185">Reference proteome</keyword>
<sequence length="68" mass="7779">MDADMIAAWAVENGYLQIGMGNYRRSDNEGVMTIEIKRMSYLLIDERQGSRPRLVSRLFKDMILPNAG</sequence>
<gene>
    <name evidence="1" type="ORF">HNQ72_004714</name>
</gene>
<dbReference type="Proteomes" id="UP000547879">
    <property type="component" value="Unassembled WGS sequence"/>
</dbReference>
<dbReference type="RefSeq" id="WP_244654459.1">
    <property type="nucleotide sequence ID" value="NZ_BMHW01000005.1"/>
</dbReference>
<comment type="caution">
    <text evidence="1">The sequence shown here is derived from an EMBL/GenBank/DDBJ whole genome shotgun (WGS) entry which is preliminary data.</text>
</comment>
<organism evidence="1 2">
    <name type="scientific">Rhizobium wenxiniae</name>
    <dbReference type="NCBI Taxonomy" id="1737357"/>
    <lineage>
        <taxon>Bacteria</taxon>
        <taxon>Pseudomonadati</taxon>
        <taxon>Pseudomonadota</taxon>
        <taxon>Alphaproteobacteria</taxon>
        <taxon>Hyphomicrobiales</taxon>
        <taxon>Rhizobiaceae</taxon>
        <taxon>Rhizobium/Agrobacterium group</taxon>
        <taxon>Rhizobium</taxon>
    </lineage>
</organism>
<name>A0A7W9YA83_9HYPH</name>
<evidence type="ECO:0000313" key="2">
    <source>
        <dbReference type="Proteomes" id="UP000547879"/>
    </source>
</evidence>